<evidence type="ECO:0000313" key="3">
    <source>
        <dbReference type="Proteomes" id="UP001328107"/>
    </source>
</evidence>
<dbReference type="AlphaFoldDB" id="A0AAN5C1F4"/>
<gene>
    <name evidence="1" type="ORF">PMAYCL1PPCAC_03453</name>
    <name evidence="2" type="ORF">PMAYCL1PPCAC_03461</name>
</gene>
<protein>
    <submittedName>
        <fullName evidence="1">Uncharacterized protein</fullName>
    </submittedName>
</protein>
<reference evidence="3" key="1">
    <citation type="submission" date="2022-10" db="EMBL/GenBank/DDBJ databases">
        <title>Genome assembly of Pristionchus species.</title>
        <authorList>
            <person name="Yoshida K."/>
            <person name="Sommer R.J."/>
        </authorList>
    </citation>
    <scope>NUCLEOTIDE SEQUENCE [LARGE SCALE GENOMIC DNA]</scope>
    <source>
        <strain evidence="2 3">RS5460</strain>
    </source>
</reference>
<sequence length="211" mass="23203">MQVTSPETAQRNSITARLAGFDNVLDENEDGCPYAYKTPDSPNFPGFFLSVTTPLLSFAIEQPAGIQIQTTQLLSLGSRDIGSAGFITPDGWNGCKKPKTGGIQSFRSTGSVYNPPTFTILQPENDSYYNVSLEVLPHFTAKRNLTFSELSSLDNPTIVTGIDQQNFEFYGIRYLDFEYKNMEGCQGFLVRHSSIVLPKTSLAPTTTTTTT</sequence>
<accession>A0AAN5C1F4</accession>
<evidence type="ECO:0000313" key="2">
    <source>
        <dbReference type="EMBL" id="GMR33266.1"/>
    </source>
</evidence>
<feature type="non-terminal residue" evidence="1">
    <location>
        <position position="211"/>
    </location>
</feature>
<dbReference type="EMBL" id="BTRK01000001">
    <property type="protein sequence ID" value="GMR33258.1"/>
    <property type="molecule type" value="Genomic_DNA"/>
</dbReference>
<evidence type="ECO:0000313" key="1">
    <source>
        <dbReference type="EMBL" id="GMR33258.1"/>
    </source>
</evidence>
<comment type="caution">
    <text evidence="1">The sequence shown here is derived from an EMBL/GenBank/DDBJ whole genome shotgun (WGS) entry which is preliminary data.</text>
</comment>
<keyword evidence="3" id="KW-1185">Reference proteome</keyword>
<dbReference type="EMBL" id="BTRK01000001">
    <property type="protein sequence ID" value="GMR33266.1"/>
    <property type="molecule type" value="Genomic_DNA"/>
</dbReference>
<name>A0AAN5C1F4_9BILA</name>
<proteinExistence type="predicted"/>
<dbReference type="Proteomes" id="UP001328107">
    <property type="component" value="Unassembled WGS sequence"/>
</dbReference>
<organism evidence="1 3">
    <name type="scientific">Pristionchus mayeri</name>
    <dbReference type="NCBI Taxonomy" id="1317129"/>
    <lineage>
        <taxon>Eukaryota</taxon>
        <taxon>Metazoa</taxon>
        <taxon>Ecdysozoa</taxon>
        <taxon>Nematoda</taxon>
        <taxon>Chromadorea</taxon>
        <taxon>Rhabditida</taxon>
        <taxon>Rhabditina</taxon>
        <taxon>Diplogasteromorpha</taxon>
        <taxon>Diplogasteroidea</taxon>
        <taxon>Neodiplogasteridae</taxon>
        <taxon>Pristionchus</taxon>
    </lineage>
</organism>
<reference evidence="1" key="2">
    <citation type="submission" date="2023-06" db="EMBL/GenBank/DDBJ databases">
        <title>Genome assembly of Pristionchus species.</title>
        <authorList>
            <person name="Yoshida K."/>
            <person name="Sommer R.J."/>
        </authorList>
    </citation>
    <scope>NUCLEOTIDE SEQUENCE</scope>
    <source>
        <strain evidence="1 3">RS5460</strain>
    </source>
</reference>